<accession>A0A242K290</accession>
<evidence type="ECO:0000313" key="2">
    <source>
        <dbReference type="EMBL" id="OTP11683.1"/>
    </source>
</evidence>
<proteinExistence type="predicted"/>
<gene>
    <name evidence="3" type="ORF">A5888_003488</name>
    <name evidence="2" type="ORF">A5888_003782</name>
</gene>
<dbReference type="PANTHER" id="PTHR43451:SF1">
    <property type="entry name" value="ACETYLTRANSFERASE"/>
    <property type="match status" value="1"/>
</dbReference>
<evidence type="ECO:0000259" key="1">
    <source>
        <dbReference type="PROSITE" id="PS51186"/>
    </source>
</evidence>
<dbReference type="AlphaFoldDB" id="A0A242K290"/>
<feature type="domain" description="N-acetyltransferase" evidence="1">
    <location>
        <begin position="1"/>
        <end position="151"/>
    </location>
</feature>
<dbReference type="RefSeq" id="WP_086350759.1">
    <property type="nucleotide sequence ID" value="NZ_CP147247.1"/>
</dbReference>
<reference evidence="3" key="3">
    <citation type="submission" date="2024-03" db="EMBL/GenBank/DDBJ databases">
        <title>The Genome Sequence of Enterococcus sp. DIV0242b.</title>
        <authorList>
            <consortium name="The Broad Institute Genomics Platform"/>
            <consortium name="The Broad Institute Microbial Omics Core"/>
            <consortium name="The Broad Institute Genomic Center for Infectious Diseases"/>
            <person name="Earl A."/>
            <person name="Manson A."/>
            <person name="Gilmore M."/>
            <person name="Schwartman J."/>
            <person name="Shea T."/>
            <person name="Abouelleil A."/>
            <person name="Cao P."/>
            <person name="Chapman S."/>
            <person name="Cusick C."/>
            <person name="Young S."/>
            <person name="Neafsey D."/>
            <person name="Nusbaum C."/>
            <person name="Birren B."/>
        </authorList>
    </citation>
    <scope>NUCLEOTIDE SEQUENCE</scope>
    <source>
        <strain evidence="3">9E7_DIV0242</strain>
    </source>
</reference>
<dbReference type="OrthoDB" id="9794566at2"/>
<dbReference type="EMBL" id="NGMM01000007">
    <property type="protein sequence ID" value="OTP11683.1"/>
    <property type="molecule type" value="Genomic_DNA"/>
</dbReference>
<dbReference type="InterPro" id="IPR000182">
    <property type="entry name" value="GNAT_dom"/>
</dbReference>
<dbReference type="GO" id="GO:0016747">
    <property type="term" value="F:acyltransferase activity, transferring groups other than amino-acyl groups"/>
    <property type="evidence" value="ECO:0007669"/>
    <property type="project" value="InterPro"/>
</dbReference>
<protein>
    <recommendedName>
        <fullName evidence="1">N-acetyltransferase domain-containing protein</fullName>
    </recommendedName>
</protein>
<evidence type="ECO:0000313" key="4">
    <source>
        <dbReference type="Proteomes" id="UP000195141"/>
    </source>
</evidence>
<dbReference type="PROSITE" id="PS51186">
    <property type="entry name" value="GNAT"/>
    <property type="match status" value="1"/>
</dbReference>
<evidence type="ECO:0000313" key="3">
    <source>
        <dbReference type="EMBL" id="WYJ91720.1"/>
    </source>
</evidence>
<dbReference type="Proteomes" id="UP000195141">
    <property type="component" value="Chromosome"/>
</dbReference>
<dbReference type="Pfam" id="PF13673">
    <property type="entry name" value="Acetyltransf_10"/>
    <property type="match status" value="1"/>
</dbReference>
<sequence length="154" mass="17627">MTIRQALPTDAQTIQKLVHKTIKEIYPHYYPQGAVAFFLVHHSIETIAADIAEKQVYVIEKEVICGTVTLKDNEIGRLFVLPEYQGHGYGRILLDFAEMTIASHSHQIFLDASLPSKRIYLNRNYREVDSHCISVKNGDYLCYDVMEKTIPADK</sequence>
<reference evidence="3" key="2">
    <citation type="submission" date="2017-05" db="EMBL/GenBank/DDBJ databases">
        <authorList>
            <consortium name="The Broad Institute Genomics Platform"/>
            <consortium name="The Broad Institute Genomic Center for Infectious Diseases"/>
            <person name="Earl A."/>
            <person name="Manson A."/>
            <person name="Schwartman J."/>
            <person name="Gilmore M."/>
            <person name="Abouelleil A."/>
            <person name="Cao P."/>
            <person name="Chapman S."/>
            <person name="Cusick C."/>
            <person name="Shea T."/>
            <person name="Young S."/>
            <person name="Neafsey D."/>
            <person name="Nusbaum C."/>
            <person name="Birren B."/>
        </authorList>
    </citation>
    <scope>NUCLEOTIDE SEQUENCE</scope>
    <source>
        <strain evidence="3">9E7_DIV0242</strain>
    </source>
</reference>
<reference evidence="2" key="1">
    <citation type="submission" date="2017-05" db="EMBL/GenBank/DDBJ databases">
        <title>The Genome Sequence of Enterococcus sp. 9E7_DIV0242.</title>
        <authorList>
            <consortium name="The Broad Institute Genomics Platform"/>
            <consortium name="The Broad Institute Genomic Center for Infectious Diseases"/>
            <person name="Earl A."/>
            <person name="Manson A."/>
            <person name="Schwartman J."/>
            <person name="Gilmore M."/>
            <person name="Abouelleil A."/>
            <person name="Cao P."/>
            <person name="Chapman S."/>
            <person name="Cusick C."/>
            <person name="Shea T."/>
            <person name="Young S."/>
            <person name="Neafsey D."/>
            <person name="Nusbaum C."/>
            <person name="Birren B."/>
        </authorList>
    </citation>
    <scope>NUCLEOTIDE SEQUENCE [LARGE SCALE GENOMIC DNA]</scope>
    <source>
        <strain evidence="2">9E7_DIV0242</strain>
    </source>
</reference>
<keyword evidence="4" id="KW-1185">Reference proteome</keyword>
<dbReference type="InterPro" id="IPR016181">
    <property type="entry name" value="Acyl_CoA_acyltransferase"/>
</dbReference>
<dbReference type="EMBL" id="CP147247">
    <property type="protein sequence ID" value="WYJ91720.1"/>
    <property type="molecule type" value="Genomic_DNA"/>
</dbReference>
<dbReference type="Gene3D" id="3.40.630.30">
    <property type="match status" value="1"/>
</dbReference>
<dbReference type="PANTHER" id="PTHR43451">
    <property type="entry name" value="ACETYLTRANSFERASE (GNAT) FAMILY PROTEIN"/>
    <property type="match status" value="1"/>
</dbReference>
<dbReference type="InterPro" id="IPR052564">
    <property type="entry name" value="N-acetyltrans/Recomb-assoc"/>
</dbReference>
<dbReference type="CDD" id="cd04301">
    <property type="entry name" value="NAT_SF"/>
    <property type="match status" value="1"/>
</dbReference>
<dbReference type="SUPFAM" id="SSF55729">
    <property type="entry name" value="Acyl-CoA N-acyltransferases (Nat)"/>
    <property type="match status" value="1"/>
</dbReference>
<name>A0A242K290_9ENTE</name>
<organism evidence="2">
    <name type="scientific">Candidatus Enterococcus clewellii</name>
    <dbReference type="NCBI Taxonomy" id="1834193"/>
    <lineage>
        <taxon>Bacteria</taxon>
        <taxon>Bacillati</taxon>
        <taxon>Bacillota</taxon>
        <taxon>Bacilli</taxon>
        <taxon>Lactobacillales</taxon>
        <taxon>Enterococcaceae</taxon>
        <taxon>Enterococcus</taxon>
    </lineage>
</organism>